<keyword evidence="8 17" id="KW-0479">Metal-binding</keyword>
<dbReference type="GO" id="GO:0051539">
    <property type="term" value="F:4 iron, 4 sulfur cluster binding"/>
    <property type="evidence" value="ECO:0007669"/>
    <property type="project" value="UniProtKB-UniRule"/>
</dbReference>
<gene>
    <name evidence="17" type="primary">queH</name>
    <name evidence="18" type="ORF">GM415_06450</name>
</gene>
<name>A0A6I6JAN9_9BACT</name>
<feature type="disulfide bond" description="Redox-active" evidence="17">
    <location>
        <begin position="165"/>
        <end position="167"/>
    </location>
</feature>
<evidence type="ECO:0000256" key="5">
    <source>
        <dbReference type="ARBA" id="ARBA00016895"/>
    </source>
</evidence>
<keyword evidence="13 17" id="KW-1015">Disulfide bond</keyword>
<evidence type="ECO:0000256" key="2">
    <source>
        <dbReference type="ARBA" id="ARBA00004691"/>
    </source>
</evidence>
<dbReference type="InterPro" id="IPR003828">
    <property type="entry name" value="QueH"/>
</dbReference>
<dbReference type="Gene3D" id="3.40.50.620">
    <property type="entry name" value="HUPs"/>
    <property type="match status" value="1"/>
</dbReference>
<dbReference type="InterPro" id="IPR014729">
    <property type="entry name" value="Rossmann-like_a/b/a_fold"/>
</dbReference>
<evidence type="ECO:0000256" key="1">
    <source>
        <dbReference type="ARBA" id="ARBA00002268"/>
    </source>
</evidence>
<dbReference type="EC" id="1.17.99.6" evidence="4 17"/>
<keyword evidence="6 17" id="KW-0004">4Fe-4S</keyword>
<keyword evidence="9 17" id="KW-0671">Queuosine biosynthesis</keyword>
<sequence length="182" mass="21496">MSTRLLLHICCGPCSITTLQTLQDQGHDVTGLFYNPNIHPLTEYVKRRDGCLQVAERFGINVIVKDDEYRPQEWFRAVAHRENNRCFHCYAGRLERTAQIARRGNFDFFTSTLLYSKHQKHDDIAALGRDLATSKTRFLYHDFREGWSEGIETSKEWGIYRQQYCGCLYSENERHQRELRRS</sequence>
<comment type="pathway">
    <text evidence="2 17">tRNA modification; tRNA-queuosine biosynthesis.</text>
</comment>
<keyword evidence="10 17" id="KW-0560">Oxidoreductase</keyword>
<dbReference type="GO" id="GO:0052693">
    <property type="term" value="F:epoxyqueuosine reductase activity"/>
    <property type="evidence" value="ECO:0007669"/>
    <property type="project" value="UniProtKB-UniRule"/>
</dbReference>
<dbReference type="UniPathway" id="UPA00392"/>
<comment type="similarity">
    <text evidence="3 17">Belongs to the QueH family.</text>
</comment>
<dbReference type="KEGG" id="psel:GM415_06450"/>
<dbReference type="RefSeq" id="WP_158947000.1">
    <property type="nucleotide sequence ID" value="NZ_CP046400.1"/>
</dbReference>
<comment type="catalytic activity">
    <reaction evidence="16 17">
        <text>epoxyqueuosine(34) in tRNA + AH2 = queuosine(34) in tRNA + A + H2O</text>
        <dbReference type="Rhea" id="RHEA:32159"/>
        <dbReference type="Rhea" id="RHEA-COMP:18571"/>
        <dbReference type="Rhea" id="RHEA-COMP:18582"/>
        <dbReference type="ChEBI" id="CHEBI:13193"/>
        <dbReference type="ChEBI" id="CHEBI:15377"/>
        <dbReference type="ChEBI" id="CHEBI:17499"/>
        <dbReference type="ChEBI" id="CHEBI:194431"/>
        <dbReference type="ChEBI" id="CHEBI:194443"/>
        <dbReference type="EC" id="1.17.99.6"/>
    </reaction>
</comment>
<feature type="binding site" evidence="17">
    <location>
        <position position="10"/>
    </location>
    <ligand>
        <name>[4Fe-4S] cluster</name>
        <dbReference type="ChEBI" id="CHEBI:49883"/>
    </ligand>
</feature>
<dbReference type="PANTHER" id="PTHR36701:SF1">
    <property type="entry name" value="EPOXYQUEUOSINE REDUCTASE QUEH"/>
    <property type="match status" value="1"/>
</dbReference>
<reference evidence="18 19" key="1">
    <citation type="submission" date="2019-11" db="EMBL/GenBank/DDBJ databases">
        <authorList>
            <person name="Zheng R.K."/>
            <person name="Sun C.M."/>
        </authorList>
    </citation>
    <scope>NUCLEOTIDE SEQUENCE [LARGE SCALE GENOMIC DNA]</scope>
    <source>
        <strain evidence="18 19">SRB007</strain>
    </source>
</reference>
<evidence type="ECO:0000256" key="16">
    <source>
        <dbReference type="ARBA" id="ARBA00047415"/>
    </source>
</evidence>
<protein>
    <recommendedName>
        <fullName evidence="5 17">Epoxyqueuosine reductase QueH</fullName>
        <ecNumber evidence="4 17">1.17.99.6</ecNumber>
    </recommendedName>
    <alternativeName>
        <fullName evidence="15 17">Queuosine biosynthesis protein QueH</fullName>
    </alternativeName>
</protein>
<evidence type="ECO:0000256" key="14">
    <source>
        <dbReference type="ARBA" id="ARBA00023284"/>
    </source>
</evidence>
<dbReference type="HAMAP" id="MF_02089">
    <property type="entry name" value="QueH"/>
    <property type="match status" value="1"/>
</dbReference>
<comment type="function">
    <text evidence="1 17">Catalyzes the conversion of epoxyqueuosine (oQ) to queuosine (Q), which is a hypermodified base found in the wobble positions of tRNA(Asp), tRNA(Asn), tRNA(His) and tRNA(Tyr).</text>
</comment>
<evidence type="ECO:0000256" key="3">
    <source>
        <dbReference type="ARBA" id="ARBA00008207"/>
    </source>
</evidence>
<feature type="binding site" evidence="17">
    <location>
        <position position="11"/>
    </location>
    <ligand>
        <name>[4Fe-4S] cluster</name>
        <dbReference type="ChEBI" id="CHEBI:49883"/>
    </ligand>
</feature>
<dbReference type="Proteomes" id="UP000428328">
    <property type="component" value="Chromosome"/>
</dbReference>
<dbReference type="GO" id="GO:0008616">
    <property type="term" value="P:tRNA queuosine(34) biosynthetic process"/>
    <property type="evidence" value="ECO:0007669"/>
    <property type="project" value="UniProtKB-UniRule"/>
</dbReference>
<dbReference type="Pfam" id="PF02677">
    <property type="entry name" value="QueH"/>
    <property type="match status" value="1"/>
</dbReference>
<evidence type="ECO:0000256" key="4">
    <source>
        <dbReference type="ARBA" id="ARBA00012622"/>
    </source>
</evidence>
<keyword evidence="7 17" id="KW-0819">tRNA processing</keyword>
<evidence type="ECO:0000256" key="9">
    <source>
        <dbReference type="ARBA" id="ARBA00022785"/>
    </source>
</evidence>
<evidence type="ECO:0000256" key="17">
    <source>
        <dbReference type="HAMAP-Rule" id="MF_02089"/>
    </source>
</evidence>
<organism evidence="18 19">
    <name type="scientific">Pseudodesulfovibrio cashew</name>
    <dbReference type="NCBI Taxonomy" id="2678688"/>
    <lineage>
        <taxon>Bacteria</taxon>
        <taxon>Pseudomonadati</taxon>
        <taxon>Thermodesulfobacteriota</taxon>
        <taxon>Desulfovibrionia</taxon>
        <taxon>Desulfovibrionales</taxon>
        <taxon>Desulfovibrionaceae</taxon>
    </lineage>
</organism>
<keyword evidence="14 17" id="KW-0676">Redox-active center</keyword>
<evidence type="ECO:0000256" key="11">
    <source>
        <dbReference type="ARBA" id="ARBA00023004"/>
    </source>
</evidence>
<accession>A0A6I6JAN9</accession>
<keyword evidence="12 17" id="KW-0411">Iron-sulfur</keyword>
<evidence type="ECO:0000256" key="12">
    <source>
        <dbReference type="ARBA" id="ARBA00023014"/>
    </source>
</evidence>
<feature type="binding site" evidence="17">
    <location>
        <position position="86"/>
    </location>
    <ligand>
        <name>[4Fe-4S] cluster</name>
        <dbReference type="ChEBI" id="CHEBI:49883"/>
    </ligand>
</feature>
<evidence type="ECO:0000256" key="15">
    <source>
        <dbReference type="ARBA" id="ARBA00031446"/>
    </source>
</evidence>
<evidence type="ECO:0000256" key="7">
    <source>
        <dbReference type="ARBA" id="ARBA00022694"/>
    </source>
</evidence>
<evidence type="ECO:0000256" key="10">
    <source>
        <dbReference type="ARBA" id="ARBA00023002"/>
    </source>
</evidence>
<evidence type="ECO:0000256" key="6">
    <source>
        <dbReference type="ARBA" id="ARBA00022485"/>
    </source>
</evidence>
<keyword evidence="19" id="KW-1185">Reference proteome</keyword>
<evidence type="ECO:0000256" key="13">
    <source>
        <dbReference type="ARBA" id="ARBA00023157"/>
    </source>
</evidence>
<proteinExistence type="inferred from homology"/>
<feature type="binding site" evidence="17">
    <location>
        <position position="89"/>
    </location>
    <ligand>
        <name>[4Fe-4S] cluster</name>
        <dbReference type="ChEBI" id="CHEBI:49883"/>
    </ligand>
</feature>
<evidence type="ECO:0000313" key="19">
    <source>
        <dbReference type="Proteomes" id="UP000428328"/>
    </source>
</evidence>
<dbReference type="AlphaFoldDB" id="A0A6I6JAN9"/>
<evidence type="ECO:0000256" key="8">
    <source>
        <dbReference type="ARBA" id="ARBA00022723"/>
    </source>
</evidence>
<evidence type="ECO:0000313" key="18">
    <source>
        <dbReference type="EMBL" id="QGY39775.1"/>
    </source>
</evidence>
<keyword evidence="11 17" id="KW-0408">Iron</keyword>
<dbReference type="GO" id="GO:0046872">
    <property type="term" value="F:metal ion binding"/>
    <property type="evidence" value="ECO:0007669"/>
    <property type="project" value="UniProtKB-KW"/>
</dbReference>
<dbReference type="PANTHER" id="PTHR36701">
    <property type="entry name" value="EPOXYQUEUOSINE REDUCTASE QUEH"/>
    <property type="match status" value="1"/>
</dbReference>
<dbReference type="EMBL" id="CP046400">
    <property type="protein sequence ID" value="QGY39775.1"/>
    <property type="molecule type" value="Genomic_DNA"/>
</dbReference>